<reference evidence="1 2" key="1">
    <citation type="submission" date="2023-12" db="EMBL/GenBank/DDBJ databases">
        <title>Description of new species of Mycobacterium terrae complex isolated from sewage at the Sao Paulo Zoological Park Foundation in Brazil.</title>
        <authorList>
            <person name="Romagnoli C.L."/>
            <person name="Conceicao E.C."/>
            <person name="Machado E."/>
            <person name="Barreto L.B.P.F."/>
            <person name="Sharma A."/>
            <person name="Silva N.M."/>
            <person name="Marques L.E."/>
            <person name="Juliana M.A."/>
            <person name="Lourenco M.C.S."/>
            <person name="Digiampietri L.A."/>
            <person name="Suffys P.N."/>
            <person name="Viana-Niero C."/>
        </authorList>
    </citation>
    <scope>NUCLEOTIDE SEQUENCE [LARGE SCALE GENOMIC DNA]</scope>
    <source>
        <strain evidence="1 2">MYC123</strain>
    </source>
</reference>
<accession>A0ABU5YNM6</accession>
<keyword evidence="2" id="KW-1185">Reference proteome</keyword>
<evidence type="ECO:0000313" key="2">
    <source>
        <dbReference type="Proteomes" id="UP001299046"/>
    </source>
</evidence>
<organism evidence="1 2">
    <name type="scientific">[Mycobacterium] zoologicum</name>
    <dbReference type="NCBI Taxonomy" id="2872311"/>
    <lineage>
        <taxon>Bacteria</taxon>
        <taxon>Bacillati</taxon>
        <taxon>Actinomycetota</taxon>
        <taxon>Actinomycetes</taxon>
        <taxon>Mycobacteriales</taxon>
        <taxon>Mycobacteriaceae</taxon>
        <taxon>Mycolicibacter</taxon>
    </lineage>
</organism>
<name>A0ABU5YNM6_9MYCO</name>
<proteinExistence type="predicted"/>
<evidence type="ECO:0008006" key="3">
    <source>
        <dbReference type="Google" id="ProtNLM"/>
    </source>
</evidence>
<dbReference type="RefSeq" id="WP_224863935.1">
    <property type="nucleotide sequence ID" value="NZ_JAYJJT010000017.1"/>
</dbReference>
<protein>
    <recommendedName>
        <fullName evidence="3">Alanine and proline rich membrane protein</fullName>
    </recommendedName>
</protein>
<dbReference type="Proteomes" id="UP001299046">
    <property type="component" value="Unassembled WGS sequence"/>
</dbReference>
<evidence type="ECO:0000313" key="1">
    <source>
        <dbReference type="EMBL" id="MEB3051054.1"/>
    </source>
</evidence>
<gene>
    <name evidence="1" type="ORF">KV112_15115</name>
</gene>
<dbReference type="EMBL" id="JAYJJT010000017">
    <property type="protein sequence ID" value="MEB3051054.1"/>
    <property type="molecule type" value="Genomic_DNA"/>
</dbReference>
<sequence length="159" mass="16821">MTMTPPPWTAPPTIQQPRRSLVVALAALSTLLAITSLVLAIVALNRAETRSPYSAAQRAAARSDLCERFKPAMDAVHAETNGPDPGLGRTSLVNGALILDGLATNPALDSRYREAAKSVVLAYENLVVYSTGGTGNPKFNSYVDAVNAAEIALKDLCRD</sequence>
<comment type="caution">
    <text evidence="1">The sequence shown here is derived from an EMBL/GenBank/DDBJ whole genome shotgun (WGS) entry which is preliminary data.</text>
</comment>